<dbReference type="GO" id="GO:0061133">
    <property type="term" value="F:endopeptidase activator activity"/>
    <property type="evidence" value="ECO:0007669"/>
    <property type="project" value="TreeGrafter"/>
</dbReference>
<evidence type="ECO:0000256" key="4">
    <source>
        <dbReference type="SAM" id="MobiDB-lite"/>
    </source>
</evidence>
<dbReference type="GO" id="GO:0061136">
    <property type="term" value="P:regulation of proteasomal protein catabolic process"/>
    <property type="evidence" value="ECO:0007669"/>
    <property type="project" value="TreeGrafter"/>
</dbReference>
<dbReference type="InterPro" id="IPR036252">
    <property type="entry name" value="Proteasome_activ_sf"/>
</dbReference>
<comment type="function">
    <text evidence="3">Implicated in immunoproteasome assembly and required for efficient antigen processing. The PA28 activator complex enhances the generation of class I binding peptides by altering the cleavage pattern of the proteasome.</text>
</comment>
<dbReference type="InterPro" id="IPR009077">
    <property type="entry name" value="Proteasome_activ_PA28"/>
</dbReference>
<dbReference type="InterPro" id="IPR003186">
    <property type="entry name" value="PA28_C"/>
</dbReference>
<keyword evidence="8" id="KW-1185">Reference proteome</keyword>
<proteinExistence type="inferred from homology"/>
<sequence length="272" mass="31354">MKTKQMNALIPSDKPQTMEGLDLRKTEHAVMETEVDTFIAAFKSEAEQLVRETFPKKMLEIDELFKQLKMWKPSDVDQTMEIPYPEPVDNVGTDTQHNPSEPHSSGKGRIKGHLTGTRVLVFPGGKVSCNKCVHMYCEKVKPLICGLMEHANMVKMWINFLIPKIEDGNNFGVSIQEDVVSEVRCVEHEVSTYLDQISVYYQKRGNIISKISKYPHIDDYRQLIKEMDEHAMVKLQNAVLEMRNHYASLFDIIMKNIDKIKMPRSLSSQNMY</sequence>
<reference evidence="7" key="1">
    <citation type="submission" date="2021-04" db="EMBL/GenBank/DDBJ databases">
        <authorList>
            <consortium name="Molecular Ecology Group"/>
        </authorList>
    </citation>
    <scope>NUCLEOTIDE SEQUENCE</scope>
</reference>
<dbReference type="Pfam" id="PF02252">
    <property type="entry name" value="PA28_C"/>
    <property type="match status" value="1"/>
</dbReference>
<feature type="domain" description="Proteasome activator PA28 N-terminal" evidence="5">
    <location>
        <begin position="32"/>
        <end position="87"/>
    </location>
</feature>
<comment type="similarity">
    <text evidence="1">Belongs to the PA28 family.</text>
</comment>
<protein>
    <recommendedName>
        <fullName evidence="9">Proteasome activator complex subunit 3</fullName>
    </recommendedName>
</protein>
<evidence type="ECO:0000313" key="7">
    <source>
        <dbReference type="EMBL" id="CAG5134982.1"/>
    </source>
</evidence>
<evidence type="ECO:0000313" key="8">
    <source>
        <dbReference type="Proteomes" id="UP000678393"/>
    </source>
</evidence>
<dbReference type="InterPro" id="IPR003185">
    <property type="entry name" value="Proteasome_activ_PA28_N"/>
</dbReference>
<accession>A0A8S4A3X2</accession>
<name>A0A8S4A3X2_9EUPU</name>
<feature type="domain" description="Proteasome activator PA28 C-terminal" evidence="6">
    <location>
        <begin position="127"/>
        <end position="268"/>
    </location>
</feature>
<evidence type="ECO:0000259" key="6">
    <source>
        <dbReference type="Pfam" id="PF02252"/>
    </source>
</evidence>
<dbReference type="GO" id="GO:0005654">
    <property type="term" value="C:nucleoplasm"/>
    <property type="evidence" value="ECO:0007669"/>
    <property type="project" value="TreeGrafter"/>
</dbReference>
<dbReference type="PANTHER" id="PTHR10660">
    <property type="entry name" value="PROTEASOME REGULATOR PA28"/>
    <property type="match status" value="1"/>
</dbReference>
<evidence type="ECO:0000256" key="3">
    <source>
        <dbReference type="ARBA" id="ARBA00037467"/>
    </source>
</evidence>
<dbReference type="Gene3D" id="1.20.120.180">
    <property type="entry name" value="Proteasome activator pa28, C-terminal domain"/>
    <property type="match status" value="1"/>
</dbReference>
<dbReference type="GO" id="GO:2000045">
    <property type="term" value="P:regulation of G1/S transition of mitotic cell cycle"/>
    <property type="evidence" value="ECO:0007669"/>
    <property type="project" value="TreeGrafter"/>
</dbReference>
<dbReference type="FunFam" id="1.20.120.180:FF:000002">
    <property type="entry name" value="Proteasome activator complex subunit 1"/>
    <property type="match status" value="1"/>
</dbReference>
<evidence type="ECO:0008006" key="9">
    <source>
        <dbReference type="Google" id="ProtNLM"/>
    </source>
</evidence>
<comment type="caution">
    <text evidence="7">The sequence shown here is derived from an EMBL/GenBank/DDBJ whole genome shotgun (WGS) entry which is preliminary data.</text>
</comment>
<dbReference type="PANTHER" id="PTHR10660:SF2">
    <property type="entry name" value="LD45860P"/>
    <property type="match status" value="1"/>
</dbReference>
<feature type="compositionally biased region" description="Polar residues" evidence="4">
    <location>
        <begin position="92"/>
        <end position="103"/>
    </location>
</feature>
<evidence type="ECO:0000259" key="5">
    <source>
        <dbReference type="Pfam" id="PF02251"/>
    </source>
</evidence>
<dbReference type="Proteomes" id="UP000678393">
    <property type="component" value="Unassembled WGS sequence"/>
</dbReference>
<organism evidence="7 8">
    <name type="scientific">Candidula unifasciata</name>
    <dbReference type="NCBI Taxonomy" id="100452"/>
    <lineage>
        <taxon>Eukaryota</taxon>
        <taxon>Metazoa</taxon>
        <taxon>Spiralia</taxon>
        <taxon>Lophotrochozoa</taxon>
        <taxon>Mollusca</taxon>
        <taxon>Gastropoda</taxon>
        <taxon>Heterobranchia</taxon>
        <taxon>Euthyneura</taxon>
        <taxon>Panpulmonata</taxon>
        <taxon>Eupulmonata</taxon>
        <taxon>Stylommatophora</taxon>
        <taxon>Helicina</taxon>
        <taxon>Helicoidea</taxon>
        <taxon>Geomitridae</taxon>
        <taxon>Candidula</taxon>
    </lineage>
</organism>
<dbReference type="Pfam" id="PF02251">
    <property type="entry name" value="PA28_N"/>
    <property type="match status" value="1"/>
</dbReference>
<dbReference type="InterPro" id="IPR036997">
    <property type="entry name" value="PA28_C_sf"/>
</dbReference>
<feature type="region of interest" description="Disordered" evidence="4">
    <location>
        <begin position="87"/>
        <end position="110"/>
    </location>
</feature>
<dbReference type="Gene3D" id="1.20.5.120">
    <property type="entry name" value="Proteasome activator pa28, N-terminal domain"/>
    <property type="match status" value="1"/>
</dbReference>
<gene>
    <name evidence="7" type="ORF">CUNI_LOCUS20540</name>
</gene>
<dbReference type="GO" id="GO:0005737">
    <property type="term" value="C:cytoplasm"/>
    <property type="evidence" value="ECO:0007669"/>
    <property type="project" value="TreeGrafter"/>
</dbReference>
<dbReference type="AlphaFoldDB" id="A0A8S4A3X2"/>
<evidence type="ECO:0000256" key="1">
    <source>
        <dbReference type="ARBA" id="ARBA00005883"/>
    </source>
</evidence>
<dbReference type="SUPFAM" id="SSF47216">
    <property type="entry name" value="Proteasome activator"/>
    <property type="match status" value="1"/>
</dbReference>
<dbReference type="EMBL" id="CAJHNH020007780">
    <property type="protein sequence ID" value="CAG5134982.1"/>
    <property type="molecule type" value="Genomic_DNA"/>
</dbReference>
<evidence type="ECO:0000256" key="2">
    <source>
        <dbReference type="ARBA" id="ARBA00022942"/>
    </source>
</evidence>
<dbReference type="InterPro" id="IPR036996">
    <property type="entry name" value="PA28_N_sf"/>
</dbReference>
<dbReference type="OrthoDB" id="6591885at2759"/>
<dbReference type="GO" id="GO:0008537">
    <property type="term" value="C:proteasome activator complex"/>
    <property type="evidence" value="ECO:0007669"/>
    <property type="project" value="InterPro"/>
</dbReference>
<keyword evidence="2" id="KW-0647">Proteasome</keyword>